<evidence type="ECO:0000259" key="2">
    <source>
        <dbReference type="PROSITE" id="PS51015"/>
    </source>
</evidence>
<dbReference type="EMBL" id="ML975150">
    <property type="protein sequence ID" value="KAF1816468.1"/>
    <property type="molecule type" value="Genomic_DNA"/>
</dbReference>
<accession>A0A6G1GEI3</accession>
<reference evidence="3 5" key="1">
    <citation type="submission" date="2020-01" db="EMBL/GenBank/DDBJ databases">
        <authorList>
            <consortium name="DOE Joint Genome Institute"/>
            <person name="Haridas S."/>
            <person name="Albert R."/>
            <person name="Binder M."/>
            <person name="Bloem J."/>
            <person name="Labutti K."/>
            <person name="Salamov A."/>
            <person name="Andreopoulos B."/>
            <person name="Baker S.E."/>
            <person name="Barry K."/>
            <person name="Bills G."/>
            <person name="Bluhm B.H."/>
            <person name="Cannon C."/>
            <person name="Castanera R."/>
            <person name="Culley D.E."/>
            <person name="Daum C."/>
            <person name="Ezra D."/>
            <person name="Gonzalez J.B."/>
            <person name="Henrissat B."/>
            <person name="Kuo A."/>
            <person name="Liang C."/>
            <person name="Lipzen A."/>
            <person name="Lutzoni F."/>
            <person name="Magnuson J."/>
            <person name="Mondo S."/>
            <person name="Nolan M."/>
            <person name="Ohm R."/>
            <person name="Pangilinan J."/>
            <person name="Park H.-J."/>
            <person name="Ramirez L."/>
            <person name="Alfaro M."/>
            <person name="Sun H."/>
            <person name="Tritt A."/>
            <person name="Yoshinaga Y."/>
            <person name="Zwiers L.-H."/>
            <person name="Turgeon B.G."/>
            <person name="Goodwin S.B."/>
            <person name="Spatafora J.W."/>
            <person name="Crous P.W."/>
            <person name="Grigoriev I.V."/>
        </authorList>
    </citation>
    <scope>NUCLEOTIDE SEQUENCE</scope>
    <source>
        <strain evidence="3 5">CBS 781.70</strain>
    </source>
</reference>
<dbReference type="PANTHER" id="PTHR31573">
    <property type="entry name" value="ALPHA-KETOGLUTARATE-DEPENDENT DIOXYGENASE ALKB HOMOLOG 2"/>
    <property type="match status" value="1"/>
</dbReference>
<proteinExistence type="predicted"/>
<protein>
    <recommendedName>
        <fullName evidence="2">YDG domain-containing protein</fullName>
    </recommendedName>
</protein>
<comment type="subcellular location">
    <subcellularLocation>
        <location evidence="1">Nucleus</location>
    </subcellularLocation>
</comment>
<dbReference type="GO" id="GO:0008198">
    <property type="term" value="F:ferrous iron binding"/>
    <property type="evidence" value="ECO:0007669"/>
    <property type="project" value="TreeGrafter"/>
</dbReference>
<dbReference type="Gene3D" id="2.60.120.590">
    <property type="entry name" value="Alpha-ketoglutarate-dependent dioxygenase AlkB-like"/>
    <property type="match status" value="1"/>
</dbReference>
<keyword evidence="4" id="KW-1185">Reference proteome</keyword>
<dbReference type="GO" id="GO:0051747">
    <property type="term" value="F:cytosine C-5 DNA demethylase activity"/>
    <property type="evidence" value="ECO:0007669"/>
    <property type="project" value="TreeGrafter"/>
</dbReference>
<dbReference type="PROSITE" id="PS51015">
    <property type="entry name" value="YDG"/>
    <property type="match status" value="1"/>
</dbReference>
<dbReference type="OrthoDB" id="2163491at2759"/>
<dbReference type="AlphaFoldDB" id="A0A6G1GEI3"/>
<feature type="domain" description="YDG" evidence="2">
    <location>
        <begin position="31"/>
        <end position="181"/>
    </location>
</feature>
<dbReference type="SUPFAM" id="SSF51197">
    <property type="entry name" value="Clavaminate synthase-like"/>
    <property type="match status" value="1"/>
</dbReference>
<dbReference type="RefSeq" id="XP_033538099.1">
    <property type="nucleotide sequence ID" value="XM_033675948.1"/>
</dbReference>
<dbReference type="GO" id="GO:0035516">
    <property type="term" value="F:broad specificity oxidative DNA demethylase activity"/>
    <property type="evidence" value="ECO:0007669"/>
    <property type="project" value="TreeGrafter"/>
</dbReference>
<dbReference type="InterPro" id="IPR037151">
    <property type="entry name" value="AlkB-like_sf"/>
</dbReference>
<reference evidence="5" key="3">
    <citation type="submission" date="2025-04" db="UniProtKB">
        <authorList>
            <consortium name="RefSeq"/>
        </authorList>
    </citation>
    <scope>IDENTIFICATION</scope>
    <source>
        <strain evidence="5">CBS 781.70</strain>
    </source>
</reference>
<dbReference type="Proteomes" id="UP000504638">
    <property type="component" value="Unplaced"/>
</dbReference>
<name>A0A6G1GEI3_9PEZI</name>
<dbReference type="GO" id="GO:0006307">
    <property type="term" value="P:DNA alkylation repair"/>
    <property type="evidence" value="ECO:0007669"/>
    <property type="project" value="TreeGrafter"/>
</dbReference>
<dbReference type="InterPro" id="IPR032852">
    <property type="entry name" value="ALKBH2"/>
</dbReference>
<dbReference type="Gene3D" id="2.30.280.10">
    <property type="entry name" value="SRA-YDG"/>
    <property type="match status" value="1"/>
</dbReference>
<dbReference type="InterPro" id="IPR036987">
    <property type="entry name" value="SRA-YDG_sf"/>
</dbReference>
<dbReference type="Pfam" id="PF13532">
    <property type="entry name" value="2OG-FeII_Oxy_2"/>
    <property type="match status" value="1"/>
</dbReference>
<dbReference type="GO" id="GO:0005634">
    <property type="term" value="C:nucleus"/>
    <property type="evidence" value="ECO:0007669"/>
    <property type="project" value="UniProtKB-SubCell"/>
</dbReference>
<keyword evidence="1" id="KW-0539">Nucleus</keyword>
<evidence type="ECO:0000313" key="4">
    <source>
        <dbReference type="Proteomes" id="UP000504638"/>
    </source>
</evidence>
<dbReference type="GeneID" id="54416518"/>
<evidence type="ECO:0000256" key="1">
    <source>
        <dbReference type="PROSITE-ProRule" id="PRU00358"/>
    </source>
</evidence>
<dbReference type="PANTHER" id="PTHR31573:SF4">
    <property type="entry name" value="FE2OG DIOXYGENASE DOMAIN-CONTAINING PROTEIN"/>
    <property type="match status" value="1"/>
</dbReference>
<sequence length="669" mass="74440">MDTDEVLSRNGSLQDYALISERLQQITNAKAKPDPVGEPPVWAQRRQAMCETLLYARNYQSCAYTLNGISHSCTFDLASGPRAREFMDADVIIATAGGGLTKEKFDDAMTREHDQPVTGVIQALRNNTQFENAVVIICGERNVNSPSKMPHPYNVLGWFKPTHVWSEKIGGKRVFRFRFERIVVEDVSWWAPQGVTNPAPLGSLPTPIVRTCSECQRSSPQIYLQGWMCLNDGNEICQNFWLLNGQEPNDNLNFDPRFLKQKTHWETDGEPHSLAPSPMPVELGRIQGQGVSWEAWRGIVCPHCGSCNSREHWLAWVCSNPNCGAKYTIPATPLPLAALQDLQHPISDGFAFNRDLLNHSFDGMQHRVQNIEGCRTNVFTIPGAKGCIVHILANKSMNAVPGGADYMWDRLQNVDIGLRRRLMKSAIIRGGFLTNHFAANFGVQYNYVAMVDSKPIEDADPVISTARSLMDRISKRVTSEFAPGMHVEFNEVLALGYFEKQMIKYHDDGETGLGPVIATLSIGQPAIMTLRMKAKYYNGSSKNGCYVDAAPLPGCRDHAIRKEAHEQLNTIPDPAQRRARMAELPKELKLKKTGVAPDAVSMHLAHGDIVIMAGEEIQKYFEHQVKPTGNLRFALTCRYIDPASVGLASVHDHAHDHDDGGVESVENDG</sequence>
<reference evidence="5" key="2">
    <citation type="submission" date="2020-04" db="EMBL/GenBank/DDBJ databases">
        <authorList>
            <consortium name="NCBI Genome Project"/>
        </authorList>
    </citation>
    <scope>NUCLEOTIDE SEQUENCE</scope>
    <source>
        <strain evidence="5">CBS 781.70</strain>
    </source>
</reference>
<gene>
    <name evidence="3 5" type="ORF">P152DRAFT_388822</name>
</gene>
<dbReference type="InterPro" id="IPR027450">
    <property type="entry name" value="AlkB-like"/>
</dbReference>
<evidence type="ECO:0000313" key="3">
    <source>
        <dbReference type="EMBL" id="KAF1816468.1"/>
    </source>
</evidence>
<organism evidence="3">
    <name type="scientific">Eremomyces bilateralis CBS 781.70</name>
    <dbReference type="NCBI Taxonomy" id="1392243"/>
    <lineage>
        <taxon>Eukaryota</taxon>
        <taxon>Fungi</taxon>
        <taxon>Dikarya</taxon>
        <taxon>Ascomycota</taxon>
        <taxon>Pezizomycotina</taxon>
        <taxon>Dothideomycetes</taxon>
        <taxon>Dothideomycetes incertae sedis</taxon>
        <taxon>Eremomycetales</taxon>
        <taxon>Eremomycetaceae</taxon>
        <taxon>Eremomyces</taxon>
    </lineage>
</organism>
<evidence type="ECO:0000313" key="5">
    <source>
        <dbReference type="RefSeq" id="XP_033538099.1"/>
    </source>
</evidence>
<dbReference type="InterPro" id="IPR003105">
    <property type="entry name" value="SRA_YDG"/>
</dbReference>